<keyword evidence="7" id="KW-0406">Ion transport</keyword>
<comment type="subcellular location">
    <subcellularLocation>
        <location evidence="1">Cell membrane</location>
        <topology evidence="1">Multi-pass membrane protein</topology>
    </subcellularLocation>
</comment>
<feature type="transmembrane region" description="Helical" evidence="9">
    <location>
        <begin position="56"/>
        <end position="77"/>
    </location>
</feature>
<dbReference type="Pfam" id="PF02386">
    <property type="entry name" value="TrkH"/>
    <property type="match status" value="1"/>
</dbReference>
<evidence type="ECO:0000256" key="6">
    <source>
        <dbReference type="ARBA" id="ARBA00022989"/>
    </source>
</evidence>
<evidence type="ECO:0000313" key="11">
    <source>
        <dbReference type="Proteomes" id="UP000474228"/>
    </source>
</evidence>
<evidence type="ECO:0000256" key="8">
    <source>
        <dbReference type="ARBA" id="ARBA00023136"/>
    </source>
</evidence>
<dbReference type="GO" id="GO:0005886">
    <property type="term" value="C:plasma membrane"/>
    <property type="evidence" value="ECO:0007669"/>
    <property type="project" value="UniProtKB-SubCell"/>
</dbReference>
<sequence>MVALCWILWSFFGALPFVFSGQIPNMIDAFFEISSGFTTTGATILNDVSVLSRSLLFWRSFTHLIGGMGVLVFALAIM</sequence>
<comment type="similarity">
    <text evidence="2">Belongs to the TrkH potassium transport family.</text>
</comment>
<dbReference type="Proteomes" id="UP000474228">
    <property type="component" value="Unassembled WGS sequence"/>
</dbReference>
<evidence type="ECO:0000256" key="5">
    <source>
        <dbReference type="ARBA" id="ARBA00022692"/>
    </source>
</evidence>
<comment type="caution">
    <text evidence="10">The sequence shown here is derived from an EMBL/GenBank/DDBJ whole genome shotgun (WGS) entry which is preliminary data.</text>
</comment>
<protein>
    <submittedName>
        <fullName evidence="10">TrkH family potassium uptake protein</fullName>
    </submittedName>
</protein>
<keyword evidence="5 9" id="KW-0812">Transmembrane</keyword>
<feature type="non-terminal residue" evidence="10">
    <location>
        <position position="78"/>
    </location>
</feature>
<proteinExistence type="inferred from homology"/>
<keyword evidence="6 9" id="KW-1133">Transmembrane helix</keyword>
<accession>A0A6G2D7T8</accession>
<evidence type="ECO:0000256" key="4">
    <source>
        <dbReference type="ARBA" id="ARBA00022475"/>
    </source>
</evidence>
<evidence type="ECO:0000256" key="3">
    <source>
        <dbReference type="ARBA" id="ARBA00022448"/>
    </source>
</evidence>
<evidence type="ECO:0000256" key="9">
    <source>
        <dbReference type="SAM" id="Phobius"/>
    </source>
</evidence>
<evidence type="ECO:0000256" key="1">
    <source>
        <dbReference type="ARBA" id="ARBA00004651"/>
    </source>
</evidence>
<evidence type="ECO:0000313" key="10">
    <source>
        <dbReference type="EMBL" id="MTV64622.1"/>
    </source>
</evidence>
<dbReference type="GO" id="GO:0008324">
    <property type="term" value="F:monoatomic cation transmembrane transporter activity"/>
    <property type="evidence" value="ECO:0007669"/>
    <property type="project" value="InterPro"/>
</dbReference>
<dbReference type="InterPro" id="IPR003445">
    <property type="entry name" value="Cat_transpt"/>
</dbReference>
<name>A0A6G2D7T8_STREE</name>
<dbReference type="EMBL" id="WNHJ01001086">
    <property type="protein sequence ID" value="MTV64622.1"/>
    <property type="molecule type" value="Genomic_DNA"/>
</dbReference>
<organism evidence="10 11">
    <name type="scientific">Streptococcus pneumoniae</name>
    <dbReference type="NCBI Taxonomy" id="1313"/>
    <lineage>
        <taxon>Bacteria</taxon>
        <taxon>Bacillati</taxon>
        <taxon>Bacillota</taxon>
        <taxon>Bacilli</taxon>
        <taxon>Lactobacillales</taxon>
        <taxon>Streptococcaceae</taxon>
        <taxon>Streptococcus</taxon>
    </lineage>
</organism>
<dbReference type="AlphaFoldDB" id="A0A6G2D7T8"/>
<keyword evidence="8 9" id="KW-0472">Membrane</keyword>
<keyword evidence="3" id="KW-0813">Transport</keyword>
<keyword evidence="4" id="KW-1003">Cell membrane</keyword>
<evidence type="ECO:0000256" key="7">
    <source>
        <dbReference type="ARBA" id="ARBA00023065"/>
    </source>
</evidence>
<gene>
    <name evidence="10" type="ORF">GM539_14930</name>
</gene>
<dbReference type="GO" id="GO:0030001">
    <property type="term" value="P:metal ion transport"/>
    <property type="evidence" value="ECO:0007669"/>
    <property type="project" value="UniProtKB-ARBA"/>
</dbReference>
<reference evidence="10 11" key="1">
    <citation type="submission" date="2019-11" db="EMBL/GenBank/DDBJ databases">
        <title>Growth characteristics of pneumococcus vary with the chemical composition of the capsule and with environmental conditions.</title>
        <authorList>
            <person name="Tothpal A."/>
            <person name="Desobry K."/>
            <person name="Joshi S."/>
            <person name="Wyllie A.L."/>
            <person name="Weinberger D.M."/>
        </authorList>
    </citation>
    <scope>NUCLEOTIDE SEQUENCE [LARGE SCALE GENOMIC DNA]</scope>
    <source>
        <strain evidence="11">pnumococcus22F</strain>
    </source>
</reference>
<dbReference type="PANTHER" id="PTHR32024:SF2">
    <property type="entry name" value="TRK SYSTEM POTASSIUM UPTAKE PROTEIN TRKG-RELATED"/>
    <property type="match status" value="1"/>
</dbReference>
<evidence type="ECO:0000256" key="2">
    <source>
        <dbReference type="ARBA" id="ARBA00009137"/>
    </source>
</evidence>
<dbReference type="PANTHER" id="PTHR32024">
    <property type="entry name" value="TRK SYSTEM POTASSIUM UPTAKE PROTEIN TRKG-RELATED"/>
    <property type="match status" value="1"/>
</dbReference>